<dbReference type="Pfam" id="PF08811">
    <property type="entry name" value="DUF1800"/>
    <property type="match status" value="1"/>
</dbReference>
<reference evidence="2" key="1">
    <citation type="submission" date="2018-05" db="EMBL/GenBank/DDBJ databases">
        <authorList>
            <person name="Du Z."/>
            <person name="Wang X."/>
        </authorList>
    </citation>
    <scope>NUCLEOTIDE SEQUENCE [LARGE SCALE GENOMIC DNA]</scope>
    <source>
        <strain evidence="2">CQN31</strain>
    </source>
</reference>
<dbReference type="InterPro" id="IPR014917">
    <property type="entry name" value="DUF1800"/>
</dbReference>
<sequence>MSIRSHIAPIRFGLGLRLGESPPEAPEAWLAAQIREPGASPPGLTAKEAVIAQLSHLVLRDEAAGIAQTRAPQYRAALEGNGIVLPDSTPLPGLIRRETTAWAARRLTSPQPFRDRLVDFWSNHFTTARRGAAMAILPAALEHDAIRPHVTGRFADMLVAVTRHPAMLIYLNNNISVGPNSRAARGGRFGLNENLAREVLELHTLSPAGGYTQGDVQELAKILTGWRVATDRPPFDFQWQPAAHEPGPKFLLGRRFEEGEGSQEAALRFLAAQPATWRFLAVKLARHFVADAPPPEAVRALEKVLRETDGDLGAVALALVALPQAWEPPLSKFRAPQDFVLAACRALGVMEQRADLVVNGLFAMNQPLWMAPQPNGWPDIAEAWATPEAMMRRVDWAYTVAGRAGVTDLPGAAAAALGPLARAETVSAMRGAGSLRDAATLLIGSPEFMHR</sequence>
<name>A0A317FGP6_9PROT</name>
<organism evidence="1 2">
    <name type="scientific">Falsiroseomonas bella</name>
    <dbReference type="NCBI Taxonomy" id="2184016"/>
    <lineage>
        <taxon>Bacteria</taxon>
        <taxon>Pseudomonadati</taxon>
        <taxon>Pseudomonadota</taxon>
        <taxon>Alphaproteobacteria</taxon>
        <taxon>Acetobacterales</taxon>
        <taxon>Roseomonadaceae</taxon>
        <taxon>Falsiroseomonas</taxon>
    </lineage>
</organism>
<dbReference type="RefSeq" id="WP_109870630.1">
    <property type="nucleotide sequence ID" value="NZ_QGNA01000002.1"/>
</dbReference>
<dbReference type="OrthoDB" id="9772295at2"/>
<accession>A0A317FGP6</accession>
<proteinExistence type="predicted"/>
<comment type="caution">
    <text evidence="1">The sequence shown here is derived from an EMBL/GenBank/DDBJ whole genome shotgun (WGS) entry which is preliminary data.</text>
</comment>
<dbReference type="AlphaFoldDB" id="A0A317FGP6"/>
<dbReference type="Proteomes" id="UP000245765">
    <property type="component" value="Unassembled WGS sequence"/>
</dbReference>
<evidence type="ECO:0000313" key="2">
    <source>
        <dbReference type="Proteomes" id="UP000245765"/>
    </source>
</evidence>
<gene>
    <name evidence="1" type="ORF">DFH01_11885</name>
</gene>
<keyword evidence="2" id="KW-1185">Reference proteome</keyword>
<protein>
    <submittedName>
        <fullName evidence="1">DUF1800 domain-containing protein</fullName>
    </submittedName>
</protein>
<evidence type="ECO:0000313" key="1">
    <source>
        <dbReference type="EMBL" id="PWS37522.1"/>
    </source>
</evidence>
<dbReference type="EMBL" id="QGNA01000002">
    <property type="protein sequence ID" value="PWS37522.1"/>
    <property type="molecule type" value="Genomic_DNA"/>
</dbReference>